<evidence type="ECO:0000313" key="2">
    <source>
        <dbReference type="EMBL" id="EXV01688.1"/>
    </source>
</evidence>
<feature type="compositionally biased region" description="Low complexity" evidence="1">
    <location>
        <begin position="57"/>
        <end position="66"/>
    </location>
</feature>
<feature type="region of interest" description="Disordered" evidence="1">
    <location>
        <begin position="156"/>
        <end position="212"/>
    </location>
</feature>
<organism evidence="2 3">
    <name type="scientific">Metarhizium robertsii</name>
    <dbReference type="NCBI Taxonomy" id="568076"/>
    <lineage>
        <taxon>Eukaryota</taxon>
        <taxon>Fungi</taxon>
        <taxon>Dikarya</taxon>
        <taxon>Ascomycota</taxon>
        <taxon>Pezizomycotina</taxon>
        <taxon>Sordariomycetes</taxon>
        <taxon>Hypocreomycetidae</taxon>
        <taxon>Hypocreales</taxon>
        <taxon>Clavicipitaceae</taxon>
        <taxon>Metarhizium</taxon>
    </lineage>
</organism>
<reference evidence="2 3" key="1">
    <citation type="submission" date="2014-02" db="EMBL/GenBank/DDBJ databases">
        <title>The genome sequence of the entomopathogenic fungus Metarhizium robertsii ARSEF 2575.</title>
        <authorList>
            <person name="Giuliano Garisto Donzelli B."/>
            <person name="Roe B.A."/>
            <person name="Macmil S.L."/>
            <person name="Krasnoff S.B."/>
            <person name="Gibson D.M."/>
        </authorList>
    </citation>
    <scope>NUCLEOTIDE SEQUENCE [LARGE SCALE GENOMIC DNA]</scope>
    <source>
        <strain evidence="2 3">ARSEF 2575</strain>
    </source>
</reference>
<dbReference type="EMBL" id="JELW01000007">
    <property type="protein sequence ID" value="EXV01688.1"/>
    <property type="molecule type" value="Genomic_DNA"/>
</dbReference>
<sequence>MALLKVRFCSKLLEAGARDVCTMYNVAMVTGAELERRDRGLYPDSSLDEPESRHSRSSWPSSCQSRVTRIGQAAQAKQGRSHGSQSARDGCPINKLSTLSPGAQDTWKRNRAKTLAPWASPVGIPVNVIDETGLACFQRHGSGSLMVQRVAVMRPSSARGPCKPKSPCGGRTGRSHGVGISSGRHLIARGSPQRTGWTVRARPVSPQTTSPMGHGGCMLRLWPLLLTTILEYKSKPNLETMGSSAKKQTNSASSRLRVWWHLVDLENYGGAREKPVQALLADHRAF</sequence>
<proteinExistence type="predicted"/>
<evidence type="ECO:0000256" key="1">
    <source>
        <dbReference type="SAM" id="MobiDB-lite"/>
    </source>
</evidence>
<feature type="region of interest" description="Disordered" evidence="1">
    <location>
        <begin position="40"/>
        <end position="105"/>
    </location>
</feature>
<protein>
    <submittedName>
        <fullName evidence="2">Uncharacterized protein</fullName>
    </submittedName>
</protein>
<dbReference type="Proteomes" id="UP000030151">
    <property type="component" value="Unassembled WGS sequence"/>
</dbReference>
<evidence type="ECO:0000313" key="3">
    <source>
        <dbReference type="Proteomes" id="UP000030151"/>
    </source>
</evidence>
<dbReference type="HOGENOM" id="CLU_973448_0_0_1"/>
<accession>A0A0A1UWH3</accession>
<dbReference type="AlphaFoldDB" id="A0A0A1UWH3"/>
<comment type="caution">
    <text evidence="2">The sequence shown here is derived from an EMBL/GenBank/DDBJ whole genome shotgun (WGS) entry which is preliminary data.</text>
</comment>
<name>A0A0A1UWH3_9HYPO</name>
<gene>
    <name evidence="2" type="ORF">X797_005205</name>
</gene>